<evidence type="ECO:0000256" key="1">
    <source>
        <dbReference type="ARBA" id="ARBA00022737"/>
    </source>
</evidence>
<keyword evidence="1" id="KW-0677">Repeat</keyword>
<dbReference type="Pfam" id="PF01048">
    <property type="entry name" value="PNP_UDP_1"/>
    <property type="match status" value="1"/>
</dbReference>
<dbReference type="InterPro" id="IPR056884">
    <property type="entry name" value="NPHP3-like_N"/>
</dbReference>
<dbReference type="SUPFAM" id="SSF53167">
    <property type="entry name" value="Purine and uridine phosphorylases"/>
    <property type="match status" value="1"/>
</dbReference>
<dbReference type="Gene3D" id="3.40.50.300">
    <property type="entry name" value="P-loop containing nucleotide triphosphate hydrolases"/>
    <property type="match status" value="1"/>
</dbReference>
<organism evidence="4 5">
    <name type="scientific">Fusarium culmorum</name>
    <dbReference type="NCBI Taxonomy" id="5516"/>
    <lineage>
        <taxon>Eukaryota</taxon>
        <taxon>Fungi</taxon>
        <taxon>Dikarya</taxon>
        <taxon>Ascomycota</taxon>
        <taxon>Pezizomycotina</taxon>
        <taxon>Sordariomycetes</taxon>
        <taxon>Hypocreomycetidae</taxon>
        <taxon>Hypocreales</taxon>
        <taxon>Nectriaceae</taxon>
        <taxon>Fusarium</taxon>
    </lineage>
</organism>
<reference evidence="4 5" key="1">
    <citation type="submission" date="2018-02" db="EMBL/GenBank/DDBJ databases">
        <title>Fusarium culmorum secondary metabolites in fungal-bacterial-plant interactions.</title>
        <authorList>
            <person name="Schmidt R."/>
        </authorList>
    </citation>
    <scope>NUCLEOTIDE SEQUENCE [LARGE SCALE GENOMIC DNA]</scope>
    <source>
        <strain evidence="4 5">PV</strain>
    </source>
</reference>
<gene>
    <name evidence="4" type="ORF">FCULG_00012206</name>
</gene>
<dbReference type="Pfam" id="PF24883">
    <property type="entry name" value="NPHP3_N"/>
    <property type="match status" value="1"/>
</dbReference>
<dbReference type="GO" id="GO:0009116">
    <property type="term" value="P:nucleoside metabolic process"/>
    <property type="evidence" value="ECO:0007669"/>
    <property type="project" value="InterPro"/>
</dbReference>
<accession>A0A2T4GES5</accession>
<keyword evidence="5" id="KW-1185">Reference proteome</keyword>
<dbReference type="EMBL" id="PVEM01000023">
    <property type="protein sequence ID" value="PTD02086.1"/>
    <property type="molecule type" value="Genomic_DNA"/>
</dbReference>
<dbReference type="SUPFAM" id="SSF52540">
    <property type="entry name" value="P-loop containing nucleoside triphosphate hydrolases"/>
    <property type="match status" value="1"/>
</dbReference>
<sequence length="1159" mass="131235">MSQNRPPRPKSRKDFEIAIICALTIEANAVLALFDHWEEDEDSMSFGKTRGDPNAYSTGVIGQHNVVLAHLPGMGKVAAGNIAAFCRMSYPEISLALVVGICGGVPFYGKENDEIVLGDVIISTGVVQYDLGKRFPDKFKTKDTLEDNLGRPGLELRSLFSKLKTNRQQGKLRIATQKHLQKAMKETNIPDGYLEGLHDNLFPADYRHKHQDPSDCTICAACNGKSDPVCDVALSSSCKVLNCDVQQRLSRERLCEDENDNERSPVGPNSETLFPKIHYGKFASGDMVIKSAEYRDQLAASKDAIGFEMESVGVWEVFPCVVIKDVSDYADSHKNDDWHEFAAASAAACTKAFLKYWDSSKQQMESEAEEQKLRETLINSLRFPEINERKNDLNPPASTTFQWKWDSFTDWLVSSESCYWITGNPGSGKSTLMKYLSANSETSEYLTKWRKDTLILSHFFWKPGTGFQQSYKGLLCSLLWELLSKNPDAVQIVHDMTTKCQKILPADWSQQELSNVLIKYCEYSSQPICLFVDGLDEALPGQDVLKTLQLLKSLTATNASVKMHELTKLDIAKYSHEAMAESTLLQPRGRNISNLASEIAILSDGIFLWAVLVTQSLIRGINNGDSSEQTSTRLRSMPLDLMELYHDILSRSAPDRSLYQRDISLVLNLLNLASRSMWYDREWHLTPFILTMITNPDLLERYVDRGDAIQESKLDQKVKIMKDTLEAAFAGLLHLKRKSIGTDFFARDGFIEQVSFSHRSARDFLLDTVEGRGLWQPYVIPQEELLTRYFKSLIADSRLISENSESELSFGFNIRWMLLVLFRWGKQRNCPRGIIGSSLELARVCFHRGHMRETRKSSLKWKLRHAGDQFLHYAASYGRVSDIRCLLDDLETTTPEGIYCLLFDLCSHEFVDTRILQLIEYILGQGYSPNWNTVHALRTYKHQAASPWFRFLIMRLLAPERGQRISEYVQMFLQSGASLKATFQAELFNVRARIVEFISVDNAISMLEALRKDTIILELNTKAVIDLIGKTSSLAWLKHNAEGEFGCLAPGSYFKVLGFNVGKDLSLSVIENQTVLNGFVEVFLIALLHKNNPYSSSLKMTVKAFQDVLEIWPPTCPLANDGAYWRGVLSRVVDGWSDHYHIPYSWPPLIDIPMDSSPK</sequence>
<feature type="domain" description="Nephrocystin 3-like N-terminal" evidence="3">
    <location>
        <begin position="403"/>
        <end position="558"/>
    </location>
</feature>
<evidence type="ECO:0000313" key="4">
    <source>
        <dbReference type="EMBL" id="PTD02086.1"/>
    </source>
</evidence>
<name>A0A2T4GES5_FUSCU</name>
<feature type="domain" description="Nucleoside phosphorylase" evidence="2">
    <location>
        <begin position="17"/>
        <end position="136"/>
    </location>
</feature>
<dbReference type="InterPro" id="IPR000845">
    <property type="entry name" value="Nucleoside_phosphorylase_d"/>
</dbReference>
<evidence type="ECO:0000313" key="5">
    <source>
        <dbReference type="Proteomes" id="UP000241587"/>
    </source>
</evidence>
<dbReference type="Gene3D" id="3.40.50.1580">
    <property type="entry name" value="Nucleoside phosphorylase domain"/>
    <property type="match status" value="1"/>
</dbReference>
<dbReference type="InterPro" id="IPR035994">
    <property type="entry name" value="Nucleoside_phosphorylase_sf"/>
</dbReference>
<dbReference type="InterPro" id="IPR027417">
    <property type="entry name" value="P-loop_NTPase"/>
</dbReference>
<dbReference type="PANTHER" id="PTHR46082:SF6">
    <property type="entry name" value="AAA+ ATPASE DOMAIN-CONTAINING PROTEIN-RELATED"/>
    <property type="match status" value="1"/>
</dbReference>
<proteinExistence type="predicted"/>
<evidence type="ECO:0000259" key="2">
    <source>
        <dbReference type="Pfam" id="PF01048"/>
    </source>
</evidence>
<dbReference type="PANTHER" id="PTHR46082">
    <property type="entry name" value="ATP/GTP-BINDING PROTEIN-RELATED"/>
    <property type="match status" value="1"/>
</dbReference>
<protein>
    <submittedName>
        <fullName evidence="4">Uncharacterized protein</fullName>
    </submittedName>
</protein>
<evidence type="ECO:0000259" key="3">
    <source>
        <dbReference type="Pfam" id="PF24883"/>
    </source>
</evidence>
<dbReference type="AlphaFoldDB" id="A0A2T4GES5"/>
<dbReference type="Proteomes" id="UP000241587">
    <property type="component" value="Unassembled WGS sequence"/>
</dbReference>
<dbReference type="InterPro" id="IPR053137">
    <property type="entry name" value="NLR-like"/>
</dbReference>
<dbReference type="GO" id="GO:0003824">
    <property type="term" value="F:catalytic activity"/>
    <property type="evidence" value="ECO:0007669"/>
    <property type="project" value="InterPro"/>
</dbReference>
<dbReference type="OrthoDB" id="20872at2759"/>
<comment type="caution">
    <text evidence="4">The sequence shown here is derived from an EMBL/GenBank/DDBJ whole genome shotgun (WGS) entry which is preliminary data.</text>
</comment>